<feature type="transmembrane region" description="Helical" evidence="1">
    <location>
        <begin position="95"/>
        <end position="116"/>
    </location>
</feature>
<gene>
    <name evidence="2" type="ORF">U732_2641</name>
</gene>
<name>A0A0C1U1M0_9CLOT</name>
<dbReference type="RefSeq" id="WP_039635220.1">
    <property type="nucleotide sequence ID" value="NZ_AYSO01000019.1"/>
</dbReference>
<keyword evidence="3" id="KW-1185">Reference proteome</keyword>
<organism evidence="2 3">
    <name type="scientific">Clostridium argentinense CDC 2741</name>
    <dbReference type="NCBI Taxonomy" id="1418104"/>
    <lineage>
        <taxon>Bacteria</taxon>
        <taxon>Bacillati</taxon>
        <taxon>Bacillota</taxon>
        <taxon>Clostridia</taxon>
        <taxon>Eubacteriales</taxon>
        <taxon>Clostridiaceae</taxon>
        <taxon>Clostridium</taxon>
    </lineage>
</organism>
<accession>A0A0C1U1M0</accession>
<proteinExistence type="predicted"/>
<protein>
    <submittedName>
        <fullName evidence="2">Putative membrane protein</fullName>
    </submittedName>
</protein>
<feature type="transmembrane region" description="Helical" evidence="1">
    <location>
        <begin position="69"/>
        <end position="89"/>
    </location>
</feature>
<dbReference type="STRING" id="29341.RSJ17_21055"/>
<reference evidence="2 3" key="1">
    <citation type="journal article" date="2015" name="Infect. Genet. Evol.">
        <title>Genomic sequences of six botulinum neurotoxin-producing strains representing three clostridial species illustrate the mobility and diversity of botulinum neurotoxin genes.</title>
        <authorList>
            <person name="Smith T.J."/>
            <person name="Hill K.K."/>
            <person name="Xie G."/>
            <person name="Foley B.T."/>
            <person name="Williamson C.H."/>
            <person name="Foster J.T."/>
            <person name="Johnson S.L."/>
            <person name="Chertkov O."/>
            <person name="Teshima H."/>
            <person name="Gibbons H.S."/>
            <person name="Johnsky L.A."/>
            <person name="Karavis M.A."/>
            <person name="Smith L.A."/>
        </authorList>
    </citation>
    <scope>NUCLEOTIDE SEQUENCE [LARGE SCALE GENOMIC DNA]</scope>
    <source>
        <strain evidence="2 3">CDC 2741</strain>
    </source>
</reference>
<dbReference type="AlphaFoldDB" id="A0A0C1U1M0"/>
<keyword evidence="1" id="KW-0812">Transmembrane</keyword>
<keyword evidence="1" id="KW-1133">Transmembrane helix</keyword>
<evidence type="ECO:0000313" key="3">
    <source>
        <dbReference type="Proteomes" id="UP000031366"/>
    </source>
</evidence>
<evidence type="ECO:0000313" key="2">
    <source>
        <dbReference type="EMBL" id="KIE45398.1"/>
    </source>
</evidence>
<feature type="transmembrane region" description="Helical" evidence="1">
    <location>
        <begin position="12"/>
        <end position="31"/>
    </location>
</feature>
<dbReference type="Proteomes" id="UP000031366">
    <property type="component" value="Unassembled WGS sequence"/>
</dbReference>
<dbReference type="EMBL" id="AYSO01000019">
    <property type="protein sequence ID" value="KIE45398.1"/>
    <property type="molecule type" value="Genomic_DNA"/>
</dbReference>
<evidence type="ECO:0000256" key="1">
    <source>
        <dbReference type="SAM" id="Phobius"/>
    </source>
</evidence>
<dbReference type="OrthoDB" id="1938348at2"/>
<sequence length="120" mass="13423">MYNENTSLLKQVASFDLILSLIFISIGYFIFGKACLFFMLGIGIALINLLVNSLVLNISVKEDNSISKIILILSQIYRVVIVSLVAAYIVNRNTINFFIFIAGYTSQIISLVLYGFKAKQ</sequence>
<feature type="transmembrane region" description="Helical" evidence="1">
    <location>
        <begin position="37"/>
        <end position="57"/>
    </location>
</feature>
<comment type="caution">
    <text evidence="2">The sequence shown here is derived from an EMBL/GenBank/DDBJ whole genome shotgun (WGS) entry which is preliminary data.</text>
</comment>
<keyword evidence="1" id="KW-0472">Membrane</keyword>